<comment type="caution">
    <text evidence="3">The sequence shown here is derived from an EMBL/GenBank/DDBJ whole genome shotgun (WGS) entry which is preliminary data.</text>
</comment>
<keyword evidence="2" id="KW-0812">Transmembrane</keyword>
<dbReference type="Proteomes" id="UP000750711">
    <property type="component" value="Unassembled WGS sequence"/>
</dbReference>
<feature type="region of interest" description="Disordered" evidence="1">
    <location>
        <begin position="1"/>
        <end position="30"/>
    </location>
</feature>
<evidence type="ECO:0000313" key="3">
    <source>
        <dbReference type="EMBL" id="KAH0536135.1"/>
    </source>
</evidence>
<keyword evidence="4" id="KW-1185">Reference proteome</keyword>
<reference evidence="3" key="1">
    <citation type="submission" date="2021-03" db="EMBL/GenBank/DDBJ databases">
        <title>Comparative genomics and phylogenomic investigation of the class Geoglossomycetes provide insights into ecological specialization and systematics.</title>
        <authorList>
            <person name="Melie T."/>
            <person name="Pirro S."/>
            <person name="Miller A.N."/>
            <person name="Quandt A."/>
        </authorList>
    </citation>
    <scope>NUCLEOTIDE SEQUENCE</scope>
    <source>
        <strain evidence="3">CAQ_001_2017</strain>
    </source>
</reference>
<dbReference type="AlphaFoldDB" id="A0A9P8KZU7"/>
<accession>A0A9P8KZU7</accession>
<feature type="transmembrane region" description="Helical" evidence="2">
    <location>
        <begin position="38"/>
        <end position="59"/>
    </location>
</feature>
<name>A0A9P8KZU7_9PEZI</name>
<feature type="transmembrane region" description="Helical" evidence="2">
    <location>
        <begin position="88"/>
        <end position="106"/>
    </location>
</feature>
<evidence type="ECO:0000256" key="2">
    <source>
        <dbReference type="SAM" id="Phobius"/>
    </source>
</evidence>
<keyword evidence="2" id="KW-0472">Membrane</keyword>
<protein>
    <submittedName>
        <fullName evidence="3">Uncharacterized protein</fullName>
    </submittedName>
</protein>
<evidence type="ECO:0000256" key="1">
    <source>
        <dbReference type="SAM" id="MobiDB-lite"/>
    </source>
</evidence>
<gene>
    <name evidence="3" type="ORF">GP486_008905</name>
</gene>
<sequence>MTNTDPNQAKAKLDATVPAAPAPAPTPSNPWTWPSNKVLAGGIGGVLAWAIFAAMSTYLHIDPTSFLQPYVSALFIAMGVNPPPSAQGGVAIILGQVVAYFTPLAYRDIRARLNNTLIAFAAKDKDAPNVSIQGILQETASPPSPPVVPK</sequence>
<dbReference type="EMBL" id="JAGHQM010004368">
    <property type="protein sequence ID" value="KAH0536135.1"/>
    <property type="molecule type" value="Genomic_DNA"/>
</dbReference>
<evidence type="ECO:0000313" key="4">
    <source>
        <dbReference type="Proteomes" id="UP000750711"/>
    </source>
</evidence>
<keyword evidence="2" id="KW-1133">Transmembrane helix</keyword>
<organism evidence="3 4">
    <name type="scientific">Trichoglossum hirsutum</name>
    <dbReference type="NCBI Taxonomy" id="265104"/>
    <lineage>
        <taxon>Eukaryota</taxon>
        <taxon>Fungi</taxon>
        <taxon>Dikarya</taxon>
        <taxon>Ascomycota</taxon>
        <taxon>Pezizomycotina</taxon>
        <taxon>Geoglossomycetes</taxon>
        <taxon>Geoglossales</taxon>
        <taxon>Geoglossaceae</taxon>
        <taxon>Trichoglossum</taxon>
    </lineage>
</organism>
<proteinExistence type="predicted"/>